<gene>
    <name evidence="1" type="ORF">GmarT_25940</name>
</gene>
<name>A0ABX5YM39_9PLAN</name>
<organism evidence="1 2">
    <name type="scientific">Gimesia maris</name>
    <dbReference type="NCBI Taxonomy" id="122"/>
    <lineage>
        <taxon>Bacteria</taxon>
        <taxon>Pseudomonadati</taxon>
        <taxon>Planctomycetota</taxon>
        <taxon>Planctomycetia</taxon>
        <taxon>Planctomycetales</taxon>
        <taxon>Planctomycetaceae</taxon>
        <taxon>Gimesia</taxon>
    </lineage>
</organism>
<evidence type="ECO:0000313" key="2">
    <source>
        <dbReference type="Proteomes" id="UP000322887"/>
    </source>
</evidence>
<sequence>MFILFQTTLEGDRTVTLLSFRQQSRETHDPRPLVHRGRIHFGETGHLRLVLLPNLSRSPDPEPPRV</sequence>
<evidence type="ECO:0000313" key="1">
    <source>
        <dbReference type="EMBL" id="QEG16727.1"/>
    </source>
</evidence>
<reference evidence="1 2" key="1">
    <citation type="submission" date="2019-08" db="EMBL/GenBank/DDBJ databases">
        <title>Deep-cultivation of Planctomycetes and their phenomic and genomic characterization uncovers novel biology.</title>
        <authorList>
            <person name="Wiegand S."/>
            <person name="Jogler M."/>
            <person name="Boedeker C."/>
            <person name="Pinto D."/>
            <person name="Vollmers J."/>
            <person name="Rivas-Marin E."/>
            <person name="Kohn T."/>
            <person name="Peeters S.H."/>
            <person name="Heuer A."/>
            <person name="Rast P."/>
            <person name="Oberbeckmann S."/>
            <person name="Bunk B."/>
            <person name="Jeske O."/>
            <person name="Meyerdierks A."/>
            <person name="Storesund J.E."/>
            <person name="Kallscheuer N."/>
            <person name="Luecker S."/>
            <person name="Lage O.M."/>
            <person name="Pohl T."/>
            <person name="Merkel B.J."/>
            <person name="Hornburger P."/>
            <person name="Mueller R.-W."/>
            <person name="Bruemmer F."/>
            <person name="Labrenz M."/>
            <person name="Spormann A.M."/>
            <person name="Op den Camp H."/>
            <person name="Overmann J."/>
            <person name="Amann R."/>
            <person name="Jetten M.S.M."/>
            <person name="Mascher T."/>
            <person name="Medema M.H."/>
            <person name="Devos D.P."/>
            <person name="Kaster A.-K."/>
            <person name="Ovreas L."/>
            <person name="Rohde M."/>
            <person name="Galperin M.Y."/>
            <person name="Jogler C."/>
        </authorList>
    </citation>
    <scope>NUCLEOTIDE SEQUENCE [LARGE SCALE GENOMIC DNA]</scope>
    <source>
        <strain evidence="1 2">DSM 8797</strain>
    </source>
</reference>
<protein>
    <submittedName>
        <fullName evidence="1">Uncharacterized protein</fullName>
    </submittedName>
</protein>
<dbReference type="EMBL" id="CP042910">
    <property type="protein sequence ID" value="QEG16727.1"/>
    <property type="molecule type" value="Genomic_DNA"/>
</dbReference>
<keyword evidence="2" id="KW-1185">Reference proteome</keyword>
<dbReference type="Proteomes" id="UP000322887">
    <property type="component" value="Chromosome"/>
</dbReference>
<accession>A0ABX5YM39</accession>
<proteinExistence type="predicted"/>